<organism evidence="1 2">
    <name type="scientific">Scyliorhinus torazame</name>
    <name type="common">Cloudy catshark</name>
    <name type="synonym">Catulus torazame</name>
    <dbReference type="NCBI Taxonomy" id="75743"/>
    <lineage>
        <taxon>Eukaryota</taxon>
        <taxon>Metazoa</taxon>
        <taxon>Chordata</taxon>
        <taxon>Craniata</taxon>
        <taxon>Vertebrata</taxon>
        <taxon>Chondrichthyes</taxon>
        <taxon>Elasmobranchii</taxon>
        <taxon>Galeomorphii</taxon>
        <taxon>Galeoidea</taxon>
        <taxon>Carcharhiniformes</taxon>
        <taxon>Scyliorhinidae</taxon>
        <taxon>Scyliorhinus</taxon>
    </lineage>
</organism>
<keyword evidence="2" id="KW-1185">Reference proteome</keyword>
<reference evidence="1 2" key="1">
    <citation type="journal article" date="2018" name="Nat. Ecol. Evol.">
        <title>Shark genomes provide insights into elasmobranch evolution and the origin of vertebrates.</title>
        <authorList>
            <person name="Hara Y"/>
            <person name="Yamaguchi K"/>
            <person name="Onimaru K"/>
            <person name="Kadota M"/>
            <person name="Koyanagi M"/>
            <person name="Keeley SD"/>
            <person name="Tatsumi K"/>
            <person name="Tanaka K"/>
            <person name="Motone F"/>
            <person name="Kageyama Y"/>
            <person name="Nozu R"/>
            <person name="Adachi N"/>
            <person name="Nishimura O"/>
            <person name="Nakagawa R"/>
            <person name="Tanegashima C"/>
            <person name="Kiyatake I"/>
            <person name="Matsumoto R"/>
            <person name="Murakumo K"/>
            <person name="Nishida K"/>
            <person name="Terakita A"/>
            <person name="Kuratani S"/>
            <person name="Sato K"/>
            <person name="Hyodo S Kuraku.S."/>
        </authorList>
    </citation>
    <scope>NUCLEOTIDE SEQUENCE [LARGE SCALE GENOMIC DNA]</scope>
</reference>
<dbReference type="Proteomes" id="UP000288216">
    <property type="component" value="Unassembled WGS sequence"/>
</dbReference>
<sequence length="76" mass="8634">MQSKESCVEKIALENGIISIQNFLHYRLGLAAGIKHGPGFLFLRWLRSQECKLGALASRRVQIRKLSFIVFEELSS</sequence>
<evidence type="ECO:0000313" key="2">
    <source>
        <dbReference type="Proteomes" id="UP000288216"/>
    </source>
</evidence>
<accession>A0A401NT30</accession>
<gene>
    <name evidence="1" type="ORF">scyTo_0000233</name>
</gene>
<evidence type="ECO:0000313" key="1">
    <source>
        <dbReference type="EMBL" id="GCB64048.1"/>
    </source>
</evidence>
<dbReference type="AlphaFoldDB" id="A0A401NT30"/>
<proteinExistence type="predicted"/>
<dbReference type="EMBL" id="BFAA01000041">
    <property type="protein sequence ID" value="GCB64048.1"/>
    <property type="molecule type" value="Genomic_DNA"/>
</dbReference>
<comment type="caution">
    <text evidence="1">The sequence shown here is derived from an EMBL/GenBank/DDBJ whole genome shotgun (WGS) entry which is preliminary data.</text>
</comment>
<name>A0A401NT30_SCYTO</name>
<protein>
    <submittedName>
        <fullName evidence="1">Uncharacterized protein</fullName>
    </submittedName>
</protein>